<sequence>MDSKDLSFQMTLVPLAIILTALVCSDAEKFDYVVVLELAHQFPLADLCVNGKTDTCTGLSLDQATSVCGKEYNTYKKDTHYTNITLVKCNGNTCHAEIATNDTLYHAGLDCTQKGTDATCSCIVYRRVNVE</sequence>
<dbReference type="AlphaFoldDB" id="A0A8D8T2I9"/>
<reference evidence="2" key="1">
    <citation type="submission" date="2021-05" db="EMBL/GenBank/DDBJ databases">
        <authorList>
            <person name="Alioto T."/>
            <person name="Alioto T."/>
            <person name="Gomez Garrido J."/>
        </authorList>
    </citation>
    <scope>NUCLEOTIDE SEQUENCE</scope>
</reference>
<feature type="chain" id="PRO_5036428701" evidence="1">
    <location>
        <begin position="28"/>
        <end position="131"/>
    </location>
</feature>
<name>A0A8D8T2I9_9HEMI</name>
<keyword evidence="1" id="KW-0732">Signal</keyword>
<organism evidence="2">
    <name type="scientific">Cacopsylla melanoneura</name>
    <dbReference type="NCBI Taxonomy" id="428564"/>
    <lineage>
        <taxon>Eukaryota</taxon>
        <taxon>Metazoa</taxon>
        <taxon>Ecdysozoa</taxon>
        <taxon>Arthropoda</taxon>
        <taxon>Hexapoda</taxon>
        <taxon>Insecta</taxon>
        <taxon>Pterygota</taxon>
        <taxon>Neoptera</taxon>
        <taxon>Paraneoptera</taxon>
        <taxon>Hemiptera</taxon>
        <taxon>Sternorrhyncha</taxon>
        <taxon>Psylloidea</taxon>
        <taxon>Psyllidae</taxon>
        <taxon>Psyllinae</taxon>
        <taxon>Cacopsylla</taxon>
    </lineage>
</organism>
<protein>
    <submittedName>
        <fullName evidence="2">Uncharacterized protein</fullName>
    </submittedName>
</protein>
<evidence type="ECO:0000313" key="2">
    <source>
        <dbReference type="EMBL" id="CAG6680168.1"/>
    </source>
</evidence>
<dbReference type="EMBL" id="HBUF01251414">
    <property type="protein sequence ID" value="CAG6680168.1"/>
    <property type="molecule type" value="Transcribed_RNA"/>
</dbReference>
<proteinExistence type="predicted"/>
<accession>A0A8D8T2I9</accession>
<feature type="signal peptide" evidence="1">
    <location>
        <begin position="1"/>
        <end position="27"/>
    </location>
</feature>
<evidence type="ECO:0000256" key="1">
    <source>
        <dbReference type="SAM" id="SignalP"/>
    </source>
</evidence>
<dbReference type="EMBL" id="HBUF01251413">
    <property type="protein sequence ID" value="CAG6680167.1"/>
    <property type="molecule type" value="Transcribed_RNA"/>
</dbReference>